<dbReference type="Gene3D" id="3.40.50.880">
    <property type="match status" value="1"/>
</dbReference>
<comment type="function">
    <text evidence="12">IGPS catalyzes the conversion of PRFAR and glutamine to IGP, AICAR and glutamate. The HisH subunit catalyzes the hydrolysis of glutamine to glutamate and ammonia as part of the synthesis of IGP and AICAR. The resulting ammonia molecule is channeled to the active site of HisF.</text>
</comment>
<dbReference type="InterPro" id="IPR029062">
    <property type="entry name" value="Class_I_gatase-like"/>
</dbReference>
<dbReference type="OrthoDB" id="9807137at2"/>
<keyword evidence="9 12" id="KW-0456">Lyase</keyword>
<keyword evidence="7 12" id="KW-0315">Glutamine amidotransferase</keyword>
<proteinExistence type="inferred from homology"/>
<feature type="active site" evidence="12 13">
    <location>
        <position position="181"/>
    </location>
</feature>
<protein>
    <recommendedName>
        <fullName evidence="12">Imidazole glycerol phosphate synthase subunit HisH</fullName>
        <ecNumber evidence="12">4.3.2.10</ecNumber>
    </recommendedName>
    <alternativeName>
        <fullName evidence="12">IGP synthase glutaminase subunit</fullName>
        <ecNumber evidence="12">3.5.1.2</ecNumber>
    </alternativeName>
    <alternativeName>
        <fullName evidence="12">IGP synthase subunit HisH</fullName>
    </alternativeName>
    <alternativeName>
        <fullName evidence="12">ImGP synthase subunit HisH</fullName>
        <shortName evidence="12">IGPS subunit HisH</shortName>
    </alternativeName>
</protein>
<dbReference type="PRINTS" id="PR00097">
    <property type="entry name" value="ANTSNTHASEII"/>
</dbReference>
<feature type="active site" evidence="12 13">
    <location>
        <position position="179"/>
    </location>
</feature>
<name>A0A3E1NMD8_9BACT</name>
<gene>
    <name evidence="12 15" type="primary">hisH</name>
    <name evidence="15" type="ORF">DXN05_09530</name>
</gene>
<reference evidence="15 16" key="1">
    <citation type="submission" date="2018-08" db="EMBL/GenBank/DDBJ databases">
        <title>Chitinophagaceae sp. K23C18032701, a novel bacterium isolated from forest soil.</title>
        <authorList>
            <person name="Wang C."/>
        </authorList>
    </citation>
    <scope>NUCLEOTIDE SEQUENCE [LARGE SCALE GENOMIC DNA]</scope>
    <source>
        <strain evidence="15 16">K23C18032701</strain>
    </source>
</reference>
<evidence type="ECO:0000256" key="5">
    <source>
        <dbReference type="ARBA" id="ARBA00022605"/>
    </source>
</evidence>
<dbReference type="InterPro" id="IPR010139">
    <property type="entry name" value="Imidazole-glycPsynth_HisH"/>
</dbReference>
<sequence length="199" mass="21857">MNIAIVKYNAGNIQSVLYALERIGVEAQVTDDTAALQAADKVIFPGVGEASSAMHYLKQRGLDEVITGLKQPVLGICLGMQLMCAYSEENNTNCLGIFEEKVKLFTPAAGSNIKVPQIGWNNIFDLQTPLFSGLPENSYCYFVHGYYAALGKHTIGKADYVQPYSASLHRDNFYGVQFHPEKSAAVGEQILRNFITKVV</sequence>
<dbReference type="PIRSF" id="PIRSF000495">
    <property type="entry name" value="Amidotransf_hisH"/>
    <property type="match status" value="1"/>
</dbReference>
<dbReference type="FunFam" id="3.40.50.880:FF:000009">
    <property type="entry name" value="Imidazole glycerol phosphate synthase subunit HisH"/>
    <property type="match status" value="1"/>
</dbReference>
<comment type="catalytic activity">
    <reaction evidence="10 12">
        <text>5-[(5-phospho-1-deoxy-D-ribulos-1-ylimino)methylamino]-1-(5-phospho-beta-D-ribosyl)imidazole-4-carboxamide + L-glutamine = D-erythro-1-(imidazol-4-yl)glycerol 3-phosphate + 5-amino-1-(5-phospho-beta-D-ribosyl)imidazole-4-carboxamide + L-glutamate + H(+)</text>
        <dbReference type="Rhea" id="RHEA:24793"/>
        <dbReference type="ChEBI" id="CHEBI:15378"/>
        <dbReference type="ChEBI" id="CHEBI:29985"/>
        <dbReference type="ChEBI" id="CHEBI:58278"/>
        <dbReference type="ChEBI" id="CHEBI:58359"/>
        <dbReference type="ChEBI" id="CHEBI:58475"/>
        <dbReference type="ChEBI" id="CHEBI:58525"/>
        <dbReference type="EC" id="4.3.2.10"/>
    </reaction>
</comment>
<comment type="subunit">
    <text evidence="3 12">Heterodimer of HisH and HisF.</text>
</comment>
<dbReference type="EC" id="3.5.1.2" evidence="12"/>
<dbReference type="GO" id="GO:0000105">
    <property type="term" value="P:L-histidine biosynthetic process"/>
    <property type="evidence" value="ECO:0007669"/>
    <property type="project" value="UniProtKB-UniRule"/>
</dbReference>
<dbReference type="PROSITE" id="PS51273">
    <property type="entry name" value="GATASE_TYPE_1"/>
    <property type="match status" value="1"/>
</dbReference>
<dbReference type="PRINTS" id="PR00096">
    <property type="entry name" value="GATASE"/>
</dbReference>
<dbReference type="EMBL" id="QTJU01000002">
    <property type="protein sequence ID" value="RFM28994.1"/>
    <property type="molecule type" value="Genomic_DNA"/>
</dbReference>
<dbReference type="PANTHER" id="PTHR42701">
    <property type="entry name" value="IMIDAZOLE GLYCEROL PHOSPHATE SYNTHASE SUBUNIT HISH"/>
    <property type="match status" value="1"/>
</dbReference>
<dbReference type="GO" id="GO:0004359">
    <property type="term" value="F:glutaminase activity"/>
    <property type="evidence" value="ECO:0007669"/>
    <property type="project" value="UniProtKB-EC"/>
</dbReference>
<evidence type="ECO:0000256" key="1">
    <source>
        <dbReference type="ARBA" id="ARBA00004496"/>
    </source>
</evidence>
<organism evidence="15 16">
    <name type="scientific">Deminuibacter soli</name>
    <dbReference type="NCBI Taxonomy" id="2291815"/>
    <lineage>
        <taxon>Bacteria</taxon>
        <taxon>Pseudomonadati</taxon>
        <taxon>Bacteroidota</taxon>
        <taxon>Chitinophagia</taxon>
        <taxon>Chitinophagales</taxon>
        <taxon>Chitinophagaceae</taxon>
        <taxon>Deminuibacter</taxon>
    </lineage>
</organism>
<evidence type="ECO:0000259" key="14">
    <source>
        <dbReference type="Pfam" id="PF00117"/>
    </source>
</evidence>
<comment type="catalytic activity">
    <reaction evidence="11 12">
        <text>L-glutamine + H2O = L-glutamate + NH4(+)</text>
        <dbReference type="Rhea" id="RHEA:15889"/>
        <dbReference type="ChEBI" id="CHEBI:15377"/>
        <dbReference type="ChEBI" id="CHEBI:28938"/>
        <dbReference type="ChEBI" id="CHEBI:29985"/>
        <dbReference type="ChEBI" id="CHEBI:58359"/>
        <dbReference type="EC" id="3.5.1.2"/>
    </reaction>
</comment>
<comment type="caution">
    <text evidence="15">The sequence shown here is derived from an EMBL/GenBank/DDBJ whole genome shotgun (WGS) entry which is preliminary data.</text>
</comment>
<dbReference type="Proteomes" id="UP000261284">
    <property type="component" value="Unassembled WGS sequence"/>
</dbReference>
<evidence type="ECO:0000256" key="4">
    <source>
        <dbReference type="ARBA" id="ARBA00022490"/>
    </source>
</evidence>
<dbReference type="PANTHER" id="PTHR42701:SF1">
    <property type="entry name" value="IMIDAZOLE GLYCEROL PHOSPHATE SYNTHASE SUBUNIT HISH"/>
    <property type="match status" value="1"/>
</dbReference>
<accession>A0A3E1NMD8</accession>
<dbReference type="Pfam" id="PF00117">
    <property type="entry name" value="GATase"/>
    <property type="match status" value="1"/>
</dbReference>
<evidence type="ECO:0000313" key="15">
    <source>
        <dbReference type="EMBL" id="RFM28994.1"/>
    </source>
</evidence>
<evidence type="ECO:0000256" key="7">
    <source>
        <dbReference type="ARBA" id="ARBA00022962"/>
    </source>
</evidence>
<evidence type="ECO:0000256" key="11">
    <source>
        <dbReference type="ARBA" id="ARBA00049534"/>
    </source>
</evidence>
<keyword evidence="5 12" id="KW-0028">Amino-acid biosynthesis</keyword>
<dbReference type="GO" id="GO:0000107">
    <property type="term" value="F:imidazoleglycerol-phosphate synthase activity"/>
    <property type="evidence" value="ECO:0007669"/>
    <property type="project" value="UniProtKB-UniRule"/>
</dbReference>
<comment type="pathway">
    <text evidence="2 12">Amino-acid biosynthesis; L-histidine biosynthesis; L-histidine from 5-phospho-alpha-D-ribose 1-diphosphate: step 5/9.</text>
</comment>
<evidence type="ECO:0000256" key="3">
    <source>
        <dbReference type="ARBA" id="ARBA00011152"/>
    </source>
</evidence>
<evidence type="ECO:0000256" key="9">
    <source>
        <dbReference type="ARBA" id="ARBA00023239"/>
    </source>
</evidence>
<dbReference type="NCBIfam" id="TIGR01855">
    <property type="entry name" value="IMP_synth_hisH"/>
    <property type="match status" value="1"/>
</dbReference>
<dbReference type="CDD" id="cd01748">
    <property type="entry name" value="GATase1_IGP_Synthase"/>
    <property type="match status" value="1"/>
</dbReference>
<evidence type="ECO:0000256" key="12">
    <source>
        <dbReference type="HAMAP-Rule" id="MF_00278"/>
    </source>
</evidence>
<dbReference type="GO" id="GO:0016829">
    <property type="term" value="F:lyase activity"/>
    <property type="evidence" value="ECO:0007669"/>
    <property type="project" value="UniProtKB-KW"/>
</dbReference>
<evidence type="ECO:0000256" key="6">
    <source>
        <dbReference type="ARBA" id="ARBA00022801"/>
    </source>
</evidence>
<feature type="active site" description="Nucleophile" evidence="12 13">
    <location>
        <position position="77"/>
    </location>
</feature>
<dbReference type="InterPro" id="IPR017926">
    <property type="entry name" value="GATASE"/>
</dbReference>
<dbReference type="HAMAP" id="MF_00278">
    <property type="entry name" value="HisH"/>
    <property type="match status" value="1"/>
</dbReference>
<evidence type="ECO:0000256" key="10">
    <source>
        <dbReference type="ARBA" id="ARBA00047838"/>
    </source>
</evidence>
<comment type="subcellular location">
    <subcellularLocation>
        <location evidence="1 12">Cytoplasm</location>
    </subcellularLocation>
</comment>
<dbReference type="AlphaFoldDB" id="A0A3E1NMD8"/>
<dbReference type="UniPathway" id="UPA00031">
    <property type="reaction ID" value="UER00010"/>
</dbReference>
<evidence type="ECO:0000256" key="8">
    <source>
        <dbReference type="ARBA" id="ARBA00023102"/>
    </source>
</evidence>
<feature type="domain" description="Glutamine amidotransferase" evidence="14">
    <location>
        <begin position="10"/>
        <end position="197"/>
    </location>
</feature>
<evidence type="ECO:0000256" key="2">
    <source>
        <dbReference type="ARBA" id="ARBA00005091"/>
    </source>
</evidence>
<dbReference type="SUPFAM" id="SSF52317">
    <property type="entry name" value="Class I glutamine amidotransferase-like"/>
    <property type="match status" value="1"/>
</dbReference>
<keyword evidence="16" id="KW-1185">Reference proteome</keyword>
<dbReference type="EC" id="4.3.2.10" evidence="12"/>
<dbReference type="GO" id="GO:0005737">
    <property type="term" value="C:cytoplasm"/>
    <property type="evidence" value="ECO:0007669"/>
    <property type="project" value="UniProtKB-SubCell"/>
</dbReference>
<keyword evidence="8 12" id="KW-0368">Histidine biosynthesis</keyword>
<keyword evidence="4 12" id="KW-0963">Cytoplasm</keyword>
<dbReference type="RefSeq" id="WP_116846980.1">
    <property type="nucleotide sequence ID" value="NZ_QTJU01000002.1"/>
</dbReference>
<evidence type="ECO:0000256" key="13">
    <source>
        <dbReference type="PIRSR" id="PIRSR000495-1"/>
    </source>
</evidence>
<keyword evidence="6 12" id="KW-0378">Hydrolase</keyword>
<evidence type="ECO:0000313" key="16">
    <source>
        <dbReference type="Proteomes" id="UP000261284"/>
    </source>
</evidence>